<dbReference type="Proteomes" id="UP000017813">
    <property type="component" value="Unassembled WGS sequence"/>
</dbReference>
<dbReference type="PANTHER" id="PTHR35893:SF3">
    <property type="entry name" value="INNER MEMBRANE PROTEIN"/>
    <property type="match status" value="1"/>
</dbReference>
<dbReference type="InterPro" id="IPR043605">
    <property type="entry name" value="DUF883_C"/>
</dbReference>
<evidence type="ECO:0000256" key="2">
    <source>
        <dbReference type="ARBA" id="ARBA00010423"/>
    </source>
</evidence>
<organism evidence="12 13">
    <name type="scientific">Simonsiella muelleri ATCC 29453</name>
    <dbReference type="NCBI Taxonomy" id="641147"/>
    <lineage>
        <taxon>Bacteria</taxon>
        <taxon>Pseudomonadati</taxon>
        <taxon>Pseudomonadota</taxon>
        <taxon>Betaproteobacteria</taxon>
        <taxon>Neisseriales</taxon>
        <taxon>Neisseriaceae</taxon>
        <taxon>Simonsiella</taxon>
    </lineage>
</organism>
<accession>V9H648</accession>
<comment type="caution">
    <text evidence="12">The sequence shown here is derived from an EMBL/GenBank/DDBJ whole genome shotgun (WGS) entry which is preliminary data.</text>
</comment>
<comment type="similarity">
    <text evidence="2">Belongs to the ElaB/YgaM/YqjD family.</text>
</comment>
<reference evidence="12 13" key="2">
    <citation type="submission" date="2011-10" db="EMBL/GenBank/DDBJ databases">
        <title>The Genome Sequence of Simonsiella muelleri ATCC 29453.</title>
        <authorList>
            <consortium name="The Broad Institute Genome Sequencing Platform"/>
            <consortium name="The Broad Institute Genome Sequencing Center for Infectious Disease"/>
            <person name="Earl A."/>
            <person name="Ward D."/>
            <person name="Feldgarden M."/>
            <person name="Gevers D."/>
            <person name="Izard J."/>
            <person name="Baranova O.V."/>
            <person name="Blanton J.M."/>
            <person name="Tanner A.C."/>
            <person name="Dewhirst F."/>
            <person name="Young S.K."/>
            <person name="Zeng Q."/>
            <person name="Gargeya S."/>
            <person name="Fitzgerald M."/>
            <person name="Haas B."/>
            <person name="Abouelleil A."/>
            <person name="Alvarado L."/>
            <person name="Arachchi H.M."/>
            <person name="Berlin A."/>
            <person name="Brown A."/>
            <person name="Chapman S.B."/>
            <person name="Chen Z."/>
            <person name="Dunbar C."/>
            <person name="Freedman E."/>
            <person name="Gearin G."/>
            <person name="Goldberg J."/>
            <person name="Griggs A."/>
            <person name="Gujja S."/>
            <person name="Heiman D."/>
            <person name="Howarth C."/>
            <person name="Larson L."/>
            <person name="Lui A."/>
            <person name="MacDonald P.J.P."/>
            <person name="Montmayeur A."/>
            <person name="Murphy C."/>
            <person name="Neiman D."/>
            <person name="Pearson M."/>
            <person name="Priest M."/>
            <person name="Roberts A."/>
            <person name="Saif S."/>
            <person name="Shea T."/>
            <person name="Shenoy N."/>
            <person name="Sisk P."/>
            <person name="Stolte C."/>
            <person name="Sykes S."/>
            <person name="Wortman J."/>
            <person name="Nusbaum C."/>
            <person name="Birren B."/>
        </authorList>
    </citation>
    <scope>NUCLEOTIDE SEQUENCE [LARGE SCALE GENOMIC DNA]</scope>
    <source>
        <strain evidence="12 13">ATCC 29453</strain>
    </source>
</reference>
<feature type="coiled-coil region" evidence="8">
    <location>
        <begin position="2"/>
        <end position="69"/>
    </location>
</feature>
<dbReference type="InterPro" id="IPR043604">
    <property type="entry name" value="DUF883_N"/>
</dbReference>
<evidence type="ECO:0000259" key="10">
    <source>
        <dbReference type="Pfam" id="PF05957"/>
    </source>
</evidence>
<evidence type="ECO:0000256" key="7">
    <source>
        <dbReference type="ARBA" id="ARBA00023136"/>
    </source>
</evidence>
<keyword evidence="5 9" id="KW-0812">Transmembrane</keyword>
<dbReference type="GO" id="GO:0005886">
    <property type="term" value="C:plasma membrane"/>
    <property type="evidence" value="ECO:0007669"/>
    <property type="project" value="UniProtKB-SubCell"/>
</dbReference>
<dbReference type="Pfam" id="PF19029">
    <property type="entry name" value="DUF883_C"/>
    <property type="match status" value="1"/>
</dbReference>
<keyword evidence="7 9" id="KW-0472">Membrane</keyword>
<name>V9H648_9NEIS</name>
<dbReference type="GO" id="GO:0043022">
    <property type="term" value="F:ribosome binding"/>
    <property type="evidence" value="ECO:0007669"/>
    <property type="project" value="InterPro"/>
</dbReference>
<evidence type="ECO:0000256" key="3">
    <source>
        <dbReference type="ARBA" id="ARBA00022475"/>
    </source>
</evidence>
<comment type="subcellular location">
    <subcellularLocation>
        <location evidence="1">Cell inner membrane</location>
        <topology evidence="1">Single-pass membrane protein</topology>
    </subcellularLocation>
</comment>
<dbReference type="OrthoDB" id="8613351at2"/>
<sequence length="103" mass="11697">MKRDLKNQKEDLLNEIQNVLKDVESLYDEGSKLGADEVQRLRAKLQDRLNVAQDKLQGLEERAMEQVRHHAKAADDYVNEKPYYAMGFAALAGLVVGVLLNRS</sequence>
<evidence type="ECO:0000256" key="5">
    <source>
        <dbReference type="ARBA" id="ARBA00022692"/>
    </source>
</evidence>
<evidence type="ECO:0000313" key="12">
    <source>
        <dbReference type="EMBL" id="EFG31331.1"/>
    </source>
</evidence>
<dbReference type="STRING" id="641147.HMPREF9021_00599"/>
<feature type="domain" description="DUF883" evidence="10">
    <location>
        <begin position="10"/>
        <end position="61"/>
    </location>
</feature>
<keyword evidence="3" id="KW-1003">Cell membrane</keyword>
<dbReference type="InterPro" id="IPR010279">
    <property type="entry name" value="YqjD/ElaB"/>
</dbReference>
<evidence type="ECO:0000256" key="1">
    <source>
        <dbReference type="ARBA" id="ARBA00004377"/>
    </source>
</evidence>
<keyword evidence="6 9" id="KW-1133">Transmembrane helix</keyword>
<evidence type="ECO:0000313" key="13">
    <source>
        <dbReference type="Proteomes" id="UP000017813"/>
    </source>
</evidence>
<evidence type="ECO:0000259" key="11">
    <source>
        <dbReference type="Pfam" id="PF19029"/>
    </source>
</evidence>
<dbReference type="EMBL" id="ADCY02000010">
    <property type="protein sequence ID" value="EFG31331.1"/>
    <property type="molecule type" value="Genomic_DNA"/>
</dbReference>
<evidence type="ECO:0000256" key="4">
    <source>
        <dbReference type="ARBA" id="ARBA00022519"/>
    </source>
</evidence>
<evidence type="ECO:0000256" key="8">
    <source>
        <dbReference type="SAM" id="Coils"/>
    </source>
</evidence>
<keyword evidence="4" id="KW-0997">Cell inner membrane</keyword>
<dbReference type="Pfam" id="PF05957">
    <property type="entry name" value="DUF883"/>
    <property type="match status" value="1"/>
</dbReference>
<dbReference type="AlphaFoldDB" id="V9H648"/>
<proteinExistence type="inferred from homology"/>
<reference evidence="12 13" key="1">
    <citation type="submission" date="2010-03" db="EMBL/GenBank/DDBJ databases">
        <authorList>
            <consortium name="The Broad Institute Genome Sequencing Platform"/>
            <person name="Ward D."/>
            <person name="Earl A."/>
            <person name="Feldgarden M."/>
            <person name="Gevers D."/>
            <person name="Young S."/>
            <person name="Zeng Q."/>
            <person name="Koehrsen M."/>
            <person name="Alvarado L."/>
            <person name="Berlin A.M."/>
            <person name="Borenstein D."/>
            <person name="Chapman S.B."/>
            <person name="Chen Z."/>
            <person name="Engels R."/>
            <person name="Freedman E."/>
            <person name="Gellesch M."/>
            <person name="Goldberg J."/>
            <person name="Griggs A."/>
            <person name="Gujja S."/>
            <person name="Heilman E.R."/>
            <person name="Heiman D.I."/>
            <person name="Hepburn T.A."/>
            <person name="Howarth C."/>
            <person name="Jen D."/>
            <person name="Larson L."/>
            <person name="Mehta T."/>
            <person name="Park D."/>
            <person name="Pearson M."/>
            <person name="Richards J."/>
            <person name="Roberts A."/>
            <person name="Saif S."/>
            <person name="Shea T.D."/>
            <person name="Shenoy N."/>
            <person name="Sisk P."/>
            <person name="Stolte C."/>
            <person name="Sykes S.N."/>
            <person name="Walk T."/>
            <person name="White J."/>
            <person name="Yandava C."/>
            <person name="Izard J."/>
            <person name="Baranova O.V."/>
            <person name="Blanton J.M."/>
            <person name="Tanner A.C."/>
            <person name="Dewhirst F."/>
            <person name="Haas B."/>
            <person name="Nusbaum C."/>
            <person name="Birren B."/>
        </authorList>
    </citation>
    <scope>NUCLEOTIDE SEQUENCE [LARGE SCALE GENOMIC DNA]</scope>
    <source>
        <strain evidence="12 13">ATCC 29453</strain>
    </source>
</reference>
<gene>
    <name evidence="12" type="ORF">HMPREF9021_00599</name>
</gene>
<dbReference type="KEGG" id="smur:BWP33_10275"/>
<evidence type="ECO:0000256" key="9">
    <source>
        <dbReference type="SAM" id="Phobius"/>
    </source>
</evidence>
<dbReference type="eggNOG" id="COG4575">
    <property type="taxonomic scope" value="Bacteria"/>
</dbReference>
<evidence type="ECO:0000256" key="6">
    <source>
        <dbReference type="ARBA" id="ARBA00022989"/>
    </source>
</evidence>
<dbReference type="PANTHER" id="PTHR35893">
    <property type="entry name" value="INNER MEMBRANE PROTEIN-RELATED"/>
    <property type="match status" value="1"/>
</dbReference>
<keyword evidence="13" id="KW-1185">Reference proteome</keyword>
<keyword evidence="8" id="KW-0175">Coiled coil</keyword>
<dbReference type="HOGENOM" id="CLU_132623_0_1_4"/>
<feature type="transmembrane region" description="Helical" evidence="9">
    <location>
        <begin position="83"/>
        <end position="100"/>
    </location>
</feature>
<protein>
    <recommendedName>
        <fullName evidence="14">DUF883 domain-containing protein</fullName>
    </recommendedName>
</protein>
<evidence type="ECO:0008006" key="14">
    <source>
        <dbReference type="Google" id="ProtNLM"/>
    </source>
</evidence>
<dbReference type="RefSeq" id="WP_002641385.1">
    <property type="nucleotide sequence ID" value="NZ_CP019448.1"/>
</dbReference>
<feature type="domain" description="DUF883" evidence="11">
    <location>
        <begin position="74"/>
        <end position="102"/>
    </location>
</feature>